<dbReference type="SUPFAM" id="SSF46458">
    <property type="entry name" value="Globin-like"/>
    <property type="match status" value="1"/>
</dbReference>
<comment type="similarity">
    <text evidence="2">Belongs to the methyl-accepting chemotaxis (MCP) protein family.</text>
</comment>
<feature type="coiled-coil region" evidence="4">
    <location>
        <begin position="160"/>
        <end position="194"/>
    </location>
</feature>
<dbReference type="PROSITE" id="PS50885">
    <property type="entry name" value="HAMP"/>
    <property type="match status" value="1"/>
</dbReference>
<dbReference type="InterPro" id="IPR039379">
    <property type="entry name" value="Protoglobin_sensor_dom"/>
</dbReference>
<dbReference type="InterPro" id="IPR009050">
    <property type="entry name" value="Globin-like_sf"/>
</dbReference>
<dbReference type="EMBL" id="JBEPLU010000001">
    <property type="protein sequence ID" value="MET3527088.1"/>
    <property type="molecule type" value="Genomic_DNA"/>
</dbReference>
<dbReference type="CDD" id="cd01068">
    <property type="entry name" value="globin_sensor"/>
    <property type="match status" value="1"/>
</dbReference>
<dbReference type="PRINTS" id="PR00260">
    <property type="entry name" value="CHEMTRNSDUCR"/>
</dbReference>
<evidence type="ECO:0000256" key="1">
    <source>
        <dbReference type="ARBA" id="ARBA00022500"/>
    </source>
</evidence>
<dbReference type="RefSeq" id="WP_354297606.1">
    <property type="nucleotide sequence ID" value="NZ_JBEPLU010000001.1"/>
</dbReference>
<evidence type="ECO:0000256" key="5">
    <source>
        <dbReference type="SAM" id="MobiDB-lite"/>
    </source>
</evidence>
<dbReference type="Pfam" id="PF00015">
    <property type="entry name" value="MCPsignal"/>
    <property type="match status" value="1"/>
</dbReference>
<accession>A0ABV2EJ59</accession>
<dbReference type="InterPro" id="IPR004090">
    <property type="entry name" value="Chemotax_Me-accpt_rcpt"/>
</dbReference>
<evidence type="ECO:0000256" key="4">
    <source>
        <dbReference type="SAM" id="Coils"/>
    </source>
</evidence>
<evidence type="ECO:0000313" key="9">
    <source>
        <dbReference type="Proteomes" id="UP001549110"/>
    </source>
</evidence>
<dbReference type="SUPFAM" id="SSF58104">
    <property type="entry name" value="Methyl-accepting chemotaxis protein (MCP) signaling domain"/>
    <property type="match status" value="1"/>
</dbReference>
<organism evidence="8 9">
    <name type="scientific">Phenylobacterium koreense</name>
    <dbReference type="NCBI Taxonomy" id="266125"/>
    <lineage>
        <taxon>Bacteria</taxon>
        <taxon>Pseudomonadati</taxon>
        <taxon>Pseudomonadota</taxon>
        <taxon>Alphaproteobacteria</taxon>
        <taxon>Caulobacterales</taxon>
        <taxon>Caulobacteraceae</taxon>
        <taxon>Phenylobacterium</taxon>
    </lineage>
</organism>
<dbReference type="InterPro" id="IPR012292">
    <property type="entry name" value="Globin/Proto"/>
</dbReference>
<feature type="domain" description="Methyl-accepting transducer" evidence="6">
    <location>
        <begin position="240"/>
        <end position="469"/>
    </location>
</feature>
<name>A0ABV2EJ59_9CAUL</name>
<feature type="domain" description="HAMP" evidence="7">
    <location>
        <begin position="183"/>
        <end position="235"/>
    </location>
</feature>
<dbReference type="Pfam" id="PF11563">
    <property type="entry name" value="Protoglobin"/>
    <property type="match status" value="1"/>
</dbReference>
<reference evidence="8 9" key="1">
    <citation type="submission" date="2024-06" db="EMBL/GenBank/DDBJ databases">
        <title>Genomic Encyclopedia of Type Strains, Phase IV (KMG-IV): sequencing the most valuable type-strain genomes for metagenomic binning, comparative biology and taxonomic classification.</title>
        <authorList>
            <person name="Goeker M."/>
        </authorList>
    </citation>
    <scope>NUCLEOTIDE SEQUENCE [LARGE SCALE GENOMIC DNA]</scope>
    <source>
        <strain evidence="8 9">DSM 17809</strain>
    </source>
</reference>
<protein>
    <submittedName>
        <fullName evidence="8">Methyl-accepting chemotaxis protein</fullName>
    </submittedName>
</protein>
<dbReference type="SMART" id="SM00283">
    <property type="entry name" value="MA"/>
    <property type="match status" value="1"/>
</dbReference>
<dbReference type="PANTHER" id="PTHR43531">
    <property type="entry name" value="PROTEIN ICFG"/>
    <property type="match status" value="1"/>
</dbReference>
<dbReference type="Proteomes" id="UP001549110">
    <property type="component" value="Unassembled WGS sequence"/>
</dbReference>
<keyword evidence="9" id="KW-1185">Reference proteome</keyword>
<proteinExistence type="inferred from homology"/>
<sequence length="523" mass="56079">MTSSNALAERLDFISLTPEALQDIKGVRDVIMRELPGALDLFYEQVRATPQTRAFFRNEGHIAHARSRQIDHWDVISSGKLDERYVRGVTTVGEVHAKIGLEPRWYIGGYALVLDTLIEKILTERWPKGGFMTKATSPKRAAAEVGALIKATLLDMDFAISVYLDALEAARREADAQRREVEEQQSKVVEVLADSLRRLATGDLTTHIDAVFTGAHEQIKNDFNAALESLRGAVEGISAAARTLRSGSDEIASASNDLSRRTEQQAASLEETAAALDEITATVKRSAEGARQASAAASGAREDAVSSGRVVRDAVEAMGEIEQSSGQITQIIGVIDEIAFQTNLLALNAGVEAARAGEAGKGFAVVAQEVRALAQRSAEAAKEIKALISNSTNQVARGVKLVADTGEALTGIVSKVTEIDSLISDIAASSNEQATGLNEVNTAVNEMDRVTQQNAAMVEEVTAAAANLKGEGVELARLVTRFRTGGETVPPRTTPRAVEDGRRPVSSPARLAQVKLAQQWEEF</sequence>
<dbReference type="InterPro" id="IPR004089">
    <property type="entry name" value="MCPsignal_dom"/>
</dbReference>
<evidence type="ECO:0000259" key="6">
    <source>
        <dbReference type="PROSITE" id="PS50111"/>
    </source>
</evidence>
<evidence type="ECO:0000313" key="8">
    <source>
        <dbReference type="EMBL" id="MET3527088.1"/>
    </source>
</evidence>
<keyword evidence="1" id="KW-0145">Chemotaxis</keyword>
<dbReference type="PANTHER" id="PTHR43531:SF11">
    <property type="entry name" value="METHYL-ACCEPTING CHEMOTAXIS PROTEIN 3"/>
    <property type="match status" value="1"/>
</dbReference>
<dbReference type="InterPro" id="IPR044398">
    <property type="entry name" value="Globin-sensor_dom"/>
</dbReference>
<dbReference type="CDD" id="cd11386">
    <property type="entry name" value="MCP_signal"/>
    <property type="match status" value="1"/>
</dbReference>
<evidence type="ECO:0000256" key="3">
    <source>
        <dbReference type="PROSITE-ProRule" id="PRU00284"/>
    </source>
</evidence>
<evidence type="ECO:0000256" key="2">
    <source>
        <dbReference type="ARBA" id="ARBA00029447"/>
    </source>
</evidence>
<gene>
    <name evidence="8" type="ORF">ABID41_002183</name>
</gene>
<evidence type="ECO:0000259" key="7">
    <source>
        <dbReference type="PROSITE" id="PS50885"/>
    </source>
</evidence>
<dbReference type="InterPro" id="IPR051310">
    <property type="entry name" value="MCP_chemotaxis"/>
</dbReference>
<keyword evidence="4" id="KW-0175">Coiled coil</keyword>
<feature type="region of interest" description="Disordered" evidence="5">
    <location>
        <begin position="486"/>
        <end position="506"/>
    </location>
</feature>
<keyword evidence="3" id="KW-0807">Transducer</keyword>
<comment type="caution">
    <text evidence="8">The sequence shown here is derived from an EMBL/GenBank/DDBJ whole genome shotgun (WGS) entry which is preliminary data.</text>
</comment>
<dbReference type="Gene3D" id="1.10.490.10">
    <property type="entry name" value="Globins"/>
    <property type="match status" value="1"/>
</dbReference>
<dbReference type="PROSITE" id="PS50111">
    <property type="entry name" value="CHEMOTAXIS_TRANSDUC_2"/>
    <property type="match status" value="1"/>
</dbReference>
<dbReference type="Gene3D" id="1.10.287.950">
    <property type="entry name" value="Methyl-accepting chemotaxis protein"/>
    <property type="match status" value="1"/>
</dbReference>
<dbReference type="InterPro" id="IPR003660">
    <property type="entry name" value="HAMP_dom"/>
</dbReference>